<dbReference type="InterPro" id="IPR003890">
    <property type="entry name" value="MIF4G-like_typ-3"/>
</dbReference>
<evidence type="ECO:0000256" key="2">
    <source>
        <dbReference type="ARBA" id="ARBA00022801"/>
    </source>
</evidence>
<proteinExistence type="inferred from homology"/>
<evidence type="ECO:0000256" key="3">
    <source>
        <dbReference type="ARBA" id="ARBA00036311"/>
    </source>
</evidence>
<dbReference type="SUPFAM" id="SSF53254">
    <property type="entry name" value="Phosphoglycerate mutase-like"/>
    <property type="match status" value="2"/>
</dbReference>
<dbReference type="InterPro" id="IPR003307">
    <property type="entry name" value="W2_domain"/>
</dbReference>
<dbReference type="Pfam" id="PF00328">
    <property type="entry name" value="His_Phos_2"/>
    <property type="match status" value="2"/>
</dbReference>
<feature type="region of interest" description="Disordered" evidence="6">
    <location>
        <begin position="1280"/>
        <end position="1346"/>
    </location>
</feature>
<name>A0A158QC50_HYMDI</name>
<evidence type="ECO:0000256" key="6">
    <source>
        <dbReference type="SAM" id="MobiDB-lite"/>
    </source>
</evidence>
<evidence type="ECO:0000313" key="10">
    <source>
        <dbReference type="WBParaSite" id="HDID_0000098601-mRNA-1"/>
    </source>
</evidence>
<keyword evidence="2" id="KW-0378">Hydrolase</keyword>
<dbReference type="Gene3D" id="1.25.40.180">
    <property type="match status" value="3"/>
</dbReference>
<dbReference type="Pfam" id="PF02854">
    <property type="entry name" value="MIF4G"/>
    <property type="match status" value="1"/>
</dbReference>
<feature type="compositionally biased region" description="Basic and acidic residues" evidence="6">
    <location>
        <begin position="1888"/>
        <end position="1903"/>
    </location>
</feature>
<dbReference type="CDD" id="cd07061">
    <property type="entry name" value="HP_HAP_like"/>
    <property type="match status" value="2"/>
</dbReference>
<feature type="compositionally biased region" description="Low complexity" evidence="6">
    <location>
        <begin position="1378"/>
        <end position="1391"/>
    </location>
</feature>
<dbReference type="Pfam" id="PF02020">
    <property type="entry name" value="W2"/>
    <property type="match status" value="1"/>
</dbReference>
<protein>
    <recommendedName>
        <fullName evidence="4">2-phosphoxylose phosphatase 1</fullName>
    </recommendedName>
    <alternativeName>
        <fullName evidence="5">Acid phosphatase-like protein 2</fullName>
    </alternativeName>
</protein>
<evidence type="ECO:0000256" key="4">
    <source>
        <dbReference type="ARBA" id="ARBA00040357"/>
    </source>
</evidence>
<dbReference type="InterPro" id="IPR050645">
    <property type="entry name" value="Histidine_acid_phosphatase"/>
</dbReference>
<feature type="compositionally biased region" description="Acidic residues" evidence="6">
    <location>
        <begin position="1863"/>
        <end position="1877"/>
    </location>
</feature>
<evidence type="ECO:0000313" key="8">
    <source>
        <dbReference type="EMBL" id="VDL18448.1"/>
    </source>
</evidence>
<evidence type="ECO:0000256" key="5">
    <source>
        <dbReference type="ARBA" id="ARBA00041499"/>
    </source>
</evidence>
<dbReference type="Proteomes" id="UP000274504">
    <property type="component" value="Unassembled WGS sequence"/>
</dbReference>
<dbReference type="WBParaSite" id="HDID_0000098601-mRNA-1">
    <property type="protein sequence ID" value="HDID_0000098601-mRNA-1"/>
    <property type="gene ID" value="HDID_0000098601"/>
</dbReference>
<comment type="catalytic activity">
    <reaction evidence="3">
        <text>3-O-[beta-D-GlcA-(1-&gt;3)-beta-D-Gal-(1-&gt;3)-beta-D-Gal-(1-&gt;4)-beta-D-2-O-P-Xyl]-L-seryl-[protein] + H2O = 3-O-(beta-D-GlcA-(1-&gt;3)-beta-D-Gal-(1-&gt;3)-beta-D-Gal-(1-&gt;4)-beta-D-Xyl)-L-seryl-[protein] + phosphate</text>
        <dbReference type="Rhea" id="RHEA:56512"/>
        <dbReference type="Rhea" id="RHEA-COMP:12573"/>
        <dbReference type="Rhea" id="RHEA-COMP:14559"/>
        <dbReference type="ChEBI" id="CHEBI:15377"/>
        <dbReference type="ChEBI" id="CHEBI:43474"/>
        <dbReference type="ChEBI" id="CHEBI:132093"/>
        <dbReference type="ChEBI" id="CHEBI:140495"/>
    </reaction>
</comment>
<dbReference type="STRING" id="6216.A0A158QC50"/>
<dbReference type="PANTHER" id="PTHR11567">
    <property type="entry name" value="ACID PHOSPHATASE-RELATED"/>
    <property type="match status" value="1"/>
</dbReference>
<feature type="compositionally biased region" description="Polar residues" evidence="6">
    <location>
        <begin position="1919"/>
        <end position="1933"/>
    </location>
</feature>
<dbReference type="SMART" id="SM00543">
    <property type="entry name" value="MIF4G"/>
    <property type="match status" value="1"/>
</dbReference>
<dbReference type="PROSITE" id="PS51363">
    <property type="entry name" value="W2"/>
    <property type="match status" value="1"/>
</dbReference>
<feature type="region of interest" description="Disordered" evidence="6">
    <location>
        <begin position="1367"/>
        <end position="1391"/>
    </location>
</feature>
<comment type="similarity">
    <text evidence="1">Belongs to the histidine acid phosphatase family.</text>
</comment>
<feature type="region of interest" description="Disordered" evidence="6">
    <location>
        <begin position="1863"/>
        <end position="1933"/>
    </location>
</feature>
<dbReference type="EMBL" id="UYSG01000155">
    <property type="protein sequence ID" value="VDL18448.1"/>
    <property type="molecule type" value="Genomic_DNA"/>
</dbReference>
<dbReference type="Gene3D" id="3.40.50.1240">
    <property type="entry name" value="Phosphoglycerate mutase-like"/>
    <property type="match status" value="2"/>
</dbReference>
<dbReference type="GO" id="GO:0003723">
    <property type="term" value="F:RNA binding"/>
    <property type="evidence" value="ECO:0007669"/>
    <property type="project" value="InterPro"/>
</dbReference>
<dbReference type="InterPro" id="IPR016024">
    <property type="entry name" value="ARM-type_fold"/>
</dbReference>
<feature type="domain" description="W2" evidence="7">
    <location>
        <begin position="1650"/>
        <end position="1867"/>
    </location>
</feature>
<evidence type="ECO:0000259" key="7">
    <source>
        <dbReference type="PROSITE" id="PS51363"/>
    </source>
</evidence>
<dbReference type="OrthoDB" id="514777at2759"/>
<reference evidence="10" key="1">
    <citation type="submission" date="2016-04" db="UniProtKB">
        <authorList>
            <consortium name="WormBaseParasite"/>
        </authorList>
    </citation>
    <scope>IDENTIFICATION</scope>
</reference>
<evidence type="ECO:0000256" key="1">
    <source>
        <dbReference type="ARBA" id="ARBA00005375"/>
    </source>
</evidence>
<accession>A0A158QC50</accession>
<dbReference type="GO" id="GO:0016791">
    <property type="term" value="F:phosphatase activity"/>
    <property type="evidence" value="ECO:0007669"/>
    <property type="project" value="TreeGrafter"/>
</dbReference>
<dbReference type="InterPro" id="IPR000560">
    <property type="entry name" value="His_Pase_clade-2"/>
</dbReference>
<dbReference type="SUPFAM" id="SSF48371">
    <property type="entry name" value="ARM repeat"/>
    <property type="match status" value="2"/>
</dbReference>
<evidence type="ECO:0000313" key="9">
    <source>
        <dbReference type="Proteomes" id="UP000274504"/>
    </source>
</evidence>
<dbReference type="PANTHER" id="PTHR11567:SF110">
    <property type="entry name" value="2-PHOSPHOXYLOSE PHOSPHATASE 1"/>
    <property type="match status" value="1"/>
</dbReference>
<gene>
    <name evidence="8" type="ORF">HDID_LOCUS987</name>
</gene>
<reference evidence="8 9" key="2">
    <citation type="submission" date="2018-11" db="EMBL/GenBank/DDBJ databases">
        <authorList>
            <consortium name="Pathogen Informatics"/>
        </authorList>
    </citation>
    <scope>NUCLEOTIDE SEQUENCE [LARGE SCALE GENOMIC DNA]</scope>
</reference>
<dbReference type="InterPro" id="IPR029033">
    <property type="entry name" value="His_PPase_superfam"/>
</dbReference>
<sequence>MLFLILFSHIEFKIVQVQTFFRHGARTPIHHVKSPLTEVVDFPLILTCFKAQWTPETTKDLPETLIPVKHIDIIDGSPVEKTFDQFYRNKILPGGETVGVLTTQGQKDLYDLGVRMRKVYAGPDGILSDPPKITEIETRSTRVQRNLKSMRSLIAGLTDGHIDGTLEIPSVDYDKEILYPNLKMNNDVEAFYEGTEELQQNVGLRELKEKIKKALKIDLLVDEFNSDPEKHSNDCQIYYVRDDYAARKHNGFPIPRELAELEKDIDHYCAIELLSEMLGKRDNPPLQLYAVHDSSLLPILLVLDSWDGTWPPFAADITFELYLQTSGPSYEPSCPPAVIEGQPNSQFNWSSVPFKRLWVRVLYLGQPLPLASTWMKGDVDVKELTGSDDFIPLAEFARRLAPFALSMEDFQVKCQENAEKLAMDFRKPRTSLNDCLSSGDPSEYEVCERRQVLVVINDDEGAWPSRKGIIRLSKIELSLVQVQVFFRHGARTPLHLVESSLAHAEWTPDTTRDIPEIEIPMRHIDLFKRTPVDEATFDLIYKPIKLPGGESIGMLTSVGQKDLYNLGVQMRKRYAGEGGIISDPPKLEEIETRSTRVGRNLKSVRSIVAGLCDSKIDGTLVVPSMEFETEVLFPNPKLNDDETAFEEGTEELKNDQGILALKKKIRKALQLDQLIDKLDNDPEKNSKDCQIYYVRDDYAARKHNGFEVPKSLQDLETVIDHYAAVELLNELLGKRANWKSRLDVNIGPVMHLVLSKMYKYKSVPPLQLIAVHDSTILPMLLALDSCGEIWPPFGADITFELYLQSQGPGYRLPNNHTISSAEPNSNFDWSENMVDHMWVRVLYLGKPLPLLTKWCDYKSIRELTGSSDFIPMLEFIRRMTPIALSVEDYRAKCQRIAKQRREANAQPEEHHIHKGPKNMTWQSVADQHYEPLSSEETARREVLSILNKITPDSFYSSAKSILDINVSSSDILDIFVNLIFQKASNEPTFTYLYSQLCVILCEKAHNFETDNKYSSFKLLLLKRCENEFFKRHSIDFNNLVQRQRSIGAVRFIAYLGVDDAIPDRILHDCVKTLLLCKSTTVATKTPPISSPQDTSAYPKENEEIALDMECLCEFMKIAGSHLDTPKARNLMNQYFGRMMQIVDRASPDRLCEIRSGVKGVKFLPLSTRIRYMITDVVDLRKNNWKPLFEGQLNDCGYPWHAEDLIKEYEEALLTDSHCSSSTTHGGGSGGVLEQYSLESGTGSSSISSDWTTLNQMGKALCSRRGNKDIDFFTSSSSNVNDGGASNLHSVRNRAPRDGSGSGGANGGVSVWGRRNAGEGSQEKRGSTSLFRMRKSPTPVSKVGGPTSSATFFEPNYLHSPTFPALQKSQDPVRGSGGATSSCASSAAVTPATASPDIDAMITGRTDVRQLLSSSSLGSSGGLPHHHVTGIWRSSRFHSMYGSPPQPPQPPGIITYAEKPVHVDENKEAAKSLIGILSKTRNIREAIEQLTDKELLSKLSKEVILKCMLLLCDVSLKPTSIALDRSNKHAACQFTSLLLYESKHRESLTPALENSWPLVLQQLSATSSKTAPAFLAARLILTSQLSMAKVAEPLTAGRHHPLYLLTLQQLGQIADSGAASGDFLLREGNDKDGEADDGEFIPEGVGFLERGSQTERRRKLIEMFVESGVVLEEMLPEGSQSPTRMLELLEEYGIDFFVPRLRLVVRTLCPLLASSSDLPIFASHLPTLKGHLSTELVHAIIGAAYERVWLTSSRVDASKISEEELEDIEEAVWQEMVEEGKLGKCVPSDRQLDVLHALQVFWNEKEMPKGFMLRCFQNLYHFSLVDKPVFFEWQKDENQTYPVKGKALFEVMRWLKWLETVTESEDSEGSDDSSEENDLPPTNHITSGDLKKRDDEAVTDEQKSSKLALNHLVNGGGDSFSETTTVEATSENSG</sequence>
<organism evidence="10">
    <name type="scientific">Hymenolepis diminuta</name>
    <name type="common">Rat tapeworm</name>
    <dbReference type="NCBI Taxonomy" id="6216"/>
    <lineage>
        <taxon>Eukaryota</taxon>
        <taxon>Metazoa</taxon>
        <taxon>Spiralia</taxon>
        <taxon>Lophotrochozoa</taxon>
        <taxon>Platyhelminthes</taxon>
        <taxon>Cestoda</taxon>
        <taxon>Eucestoda</taxon>
        <taxon>Cyclophyllidea</taxon>
        <taxon>Hymenolepididae</taxon>
        <taxon>Hymenolepis</taxon>
    </lineage>
</organism>